<protein>
    <submittedName>
        <fullName evidence="1">ElaB/YqjD/DUF883 family membrane-anchored ribosome-binding protein</fullName>
    </submittedName>
</protein>
<gene>
    <name evidence="1" type="ORF">IP90_02385</name>
</gene>
<dbReference type="EMBL" id="VLKN01000005">
    <property type="protein sequence ID" value="TWI01825.1"/>
    <property type="molecule type" value="Genomic_DNA"/>
</dbReference>
<reference evidence="1 2" key="1">
    <citation type="journal article" date="2015" name="Stand. Genomic Sci.">
        <title>Genomic Encyclopedia of Bacterial and Archaeal Type Strains, Phase III: the genomes of soil and plant-associated and newly described type strains.</title>
        <authorList>
            <person name="Whitman W.B."/>
            <person name="Woyke T."/>
            <person name="Klenk H.P."/>
            <person name="Zhou Y."/>
            <person name="Lilburn T.G."/>
            <person name="Beck B.J."/>
            <person name="De Vos P."/>
            <person name="Vandamme P."/>
            <person name="Eisen J.A."/>
            <person name="Garrity G."/>
            <person name="Hugenholtz P."/>
            <person name="Kyrpides N.C."/>
        </authorList>
    </citation>
    <scope>NUCLEOTIDE SEQUENCE [LARGE SCALE GENOMIC DNA]</scope>
    <source>
        <strain evidence="1 2">CGMCC 1.10821</strain>
    </source>
</reference>
<proteinExistence type="predicted"/>
<evidence type="ECO:0000313" key="2">
    <source>
        <dbReference type="Proteomes" id="UP000315167"/>
    </source>
</evidence>
<sequence>MNMPPTATDAIKDNLGEAGSHLKQAASAAGEAIKGAGSAAGDELRLGKANLKAELADSALAGIAAAENMGDAAREQMDVLMDKSRDVLDSASELIRERPLTAFGIAFAAGWLIAKVARSSNK</sequence>
<keyword evidence="2" id="KW-1185">Reference proteome</keyword>
<comment type="caution">
    <text evidence="1">The sequence shown here is derived from an EMBL/GenBank/DDBJ whole genome shotgun (WGS) entry which is preliminary data.</text>
</comment>
<dbReference type="AlphaFoldDB" id="A0A562L2G6"/>
<organism evidence="1 2">
    <name type="scientific">Luteimonas cucumeris</name>
    <dbReference type="NCBI Taxonomy" id="985012"/>
    <lineage>
        <taxon>Bacteria</taxon>
        <taxon>Pseudomonadati</taxon>
        <taxon>Pseudomonadota</taxon>
        <taxon>Gammaproteobacteria</taxon>
        <taxon>Lysobacterales</taxon>
        <taxon>Lysobacteraceae</taxon>
        <taxon>Luteimonas</taxon>
    </lineage>
</organism>
<name>A0A562L2G6_9GAMM</name>
<evidence type="ECO:0000313" key="1">
    <source>
        <dbReference type="EMBL" id="TWI01825.1"/>
    </source>
</evidence>
<dbReference type="Proteomes" id="UP000315167">
    <property type="component" value="Unassembled WGS sequence"/>
</dbReference>
<accession>A0A562L2G6</accession>